<name>A0A6P1PWR5_9GAMM</name>
<protein>
    <recommendedName>
        <fullName evidence="3">Lipoprotein</fullName>
    </recommendedName>
</protein>
<accession>A0A6P1PWR5</accession>
<dbReference type="PROSITE" id="PS51257">
    <property type="entry name" value="PROKAR_LIPOPROTEIN"/>
    <property type="match status" value="1"/>
</dbReference>
<keyword evidence="2" id="KW-1185">Reference proteome</keyword>
<reference evidence="1 2" key="1">
    <citation type="submission" date="2018-03" db="EMBL/GenBank/DDBJ databases">
        <title>Pantoea intestinalis SRCM103226 isolated form the mealworm.</title>
        <authorList>
            <person name="Jeong D.-Y."/>
            <person name="Kim J.W."/>
        </authorList>
    </citation>
    <scope>NUCLEOTIDE SEQUENCE [LARGE SCALE GENOMIC DNA]</scope>
    <source>
        <strain evidence="1 2">SRCM103226</strain>
    </source>
</reference>
<dbReference type="KEGG" id="mint:C7M51_00489"/>
<dbReference type="Pfam" id="PF20404">
    <property type="entry name" value="DUF6694"/>
    <property type="match status" value="1"/>
</dbReference>
<gene>
    <name evidence="1" type="ORF">C7M51_00489</name>
</gene>
<organism evidence="1 2">
    <name type="scientific">Mixta intestinalis</name>
    <dbReference type="NCBI Taxonomy" id="1615494"/>
    <lineage>
        <taxon>Bacteria</taxon>
        <taxon>Pseudomonadati</taxon>
        <taxon>Pseudomonadota</taxon>
        <taxon>Gammaproteobacteria</taxon>
        <taxon>Enterobacterales</taxon>
        <taxon>Erwiniaceae</taxon>
        <taxon>Mixta</taxon>
    </lineage>
</organism>
<dbReference type="RefSeq" id="WP_160620201.1">
    <property type="nucleotide sequence ID" value="NZ_CP028271.1"/>
</dbReference>
<sequence>MKKFLAVSLLALLLTGCDKPTIDATTDETMKTSIVKVREALPENKRDEFDNALKVVALSSINLGELLRKGMEGANDDSLAEKMREAFAGKTGEEVIAEAKKIMAEKELQQ</sequence>
<dbReference type="EMBL" id="CP028271">
    <property type="protein sequence ID" value="QHM70228.1"/>
    <property type="molecule type" value="Genomic_DNA"/>
</dbReference>
<dbReference type="InterPro" id="IPR046516">
    <property type="entry name" value="DUF6694"/>
</dbReference>
<proteinExistence type="predicted"/>
<dbReference type="OrthoDB" id="6464078at2"/>
<dbReference type="AlphaFoldDB" id="A0A6P1PWR5"/>
<evidence type="ECO:0000313" key="2">
    <source>
        <dbReference type="Proteomes" id="UP000464053"/>
    </source>
</evidence>
<evidence type="ECO:0000313" key="1">
    <source>
        <dbReference type="EMBL" id="QHM70228.1"/>
    </source>
</evidence>
<evidence type="ECO:0008006" key="3">
    <source>
        <dbReference type="Google" id="ProtNLM"/>
    </source>
</evidence>
<dbReference type="Proteomes" id="UP000464053">
    <property type="component" value="Chromosome"/>
</dbReference>